<dbReference type="EMBL" id="BSBI01000002">
    <property type="protein sequence ID" value="GLF93533.1"/>
    <property type="molecule type" value="Genomic_DNA"/>
</dbReference>
<feature type="compositionally biased region" description="Low complexity" evidence="1">
    <location>
        <begin position="413"/>
        <end position="425"/>
    </location>
</feature>
<reference evidence="3 4" key="1">
    <citation type="submission" date="2022-10" db="EMBL/GenBank/DDBJ databases">
        <title>Draft genome sequence of Streptomyces sp. YSPA8.</title>
        <authorList>
            <person name="Moriuchi R."/>
            <person name="Dohra H."/>
            <person name="Yamamura H."/>
            <person name="Kodani S."/>
        </authorList>
    </citation>
    <scope>NUCLEOTIDE SEQUENCE [LARGE SCALE GENOMIC DNA]</scope>
    <source>
        <strain evidence="3 4">YSPA8</strain>
    </source>
</reference>
<dbReference type="Gene3D" id="3.90.1720.10">
    <property type="entry name" value="endopeptidase domain like (from Nostoc punctiforme)"/>
    <property type="match status" value="1"/>
</dbReference>
<feature type="compositionally biased region" description="Low complexity" evidence="1">
    <location>
        <begin position="62"/>
        <end position="108"/>
    </location>
</feature>
<feature type="compositionally biased region" description="Pro residues" evidence="1">
    <location>
        <begin position="24"/>
        <end position="35"/>
    </location>
</feature>
<sequence length="564" mass="57552">MVFTAAGVVLGGGGPASSAFAGPGAPPPQPPPAPGADPAGAGPGQGGTAPLHGGPPLPPAAAPAGSVPAAAPSGSARRRPAGPAAGTTGAAGSTGAASTAGTAATAGPESLKGLPGIDTPEGLSAALPALPALPAVPVVPVPGGPITRAEIIERARAWITAKVPYSTQRYWNDGYRQDCSGYVSMAWNLPGNEWTGSLARYGIRIEREDLEPGDMLLFHNPDNPTTGSHVTIFGGWADRARTRYLAYEQAKPYTRRQSTPMAYWNNSDRYLAYRYVGLVDGVTGAAGPESAALFPGPSVFGPGAVNEYVTELGRMLVRRGGERFYATGPGPRWGDADRRATAAFQRAQGWRGKEADGMPGAETWRRLVTGQGRNIPAGTALPGRPQTLPGVPALPALPDLTGLTGGLPGTPGAPGRTGRTGDAGPAPRPESGSGTTGPYAGYPGAEHFRPGAVSPSVTRLGERLRQLGYGRYYTSGPSPRWSEADRRNVAAFQRAQGWRGAEADGYPGPETWRLLFPEPGATTKSTTESTTESTAAGTTGSAPGGTAPAPTARSGRPADGPGIR</sequence>
<keyword evidence="2" id="KW-0732">Signal</keyword>
<feature type="region of interest" description="Disordered" evidence="1">
    <location>
        <begin position="373"/>
        <end position="457"/>
    </location>
</feature>
<protein>
    <submittedName>
        <fullName evidence="3">Peptidoglycan-binding protein</fullName>
    </submittedName>
</protein>
<dbReference type="Gene3D" id="1.10.101.10">
    <property type="entry name" value="PGBD-like superfamily/PGBD"/>
    <property type="match status" value="2"/>
</dbReference>
<evidence type="ECO:0000256" key="2">
    <source>
        <dbReference type="SAM" id="SignalP"/>
    </source>
</evidence>
<proteinExistence type="predicted"/>
<name>A0ABQ5NTR5_9ACTN</name>
<feature type="signal peptide" evidence="2">
    <location>
        <begin position="1"/>
        <end position="21"/>
    </location>
</feature>
<feature type="region of interest" description="Disordered" evidence="1">
    <location>
        <begin position="12"/>
        <end position="117"/>
    </location>
</feature>
<feature type="compositionally biased region" description="Low complexity" evidence="1">
    <location>
        <begin position="393"/>
        <end position="402"/>
    </location>
</feature>
<dbReference type="SUPFAM" id="SSF47090">
    <property type="entry name" value="PGBD-like"/>
    <property type="match status" value="2"/>
</dbReference>
<dbReference type="SUPFAM" id="SSF54001">
    <property type="entry name" value="Cysteine proteinases"/>
    <property type="match status" value="1"/>
</dbReference>
<dbReference type="InterPro" id="IPR036366">
    <property type="entry name" value="PGBDSf"/>
</dbReference>
<feature type="compositionally biased region" description="Low complexity" evidence="1">
    <location>
        <begin position="519"/>
        <end position="552"/>
    </location>
</feature>
<organism evidence="3 4">
    <name type="scientific">Streptomyces yaizuensis</name>
    <dbReference type="NCBI Taxonomy" id="2989713"/>
    <lineage>
        <taxon>Bacteria</taxon>
        <taxon>Bacillati</taxon>
        <taxon>Actinomycetota</taxon>
        <taxon>Actinomycetes</taxon>
        <taxon>Kitasatosporales</taxon>
        <taxon>Streptomycetaceae</taxon>
        <taxon>Streptomyces</taxon>
    </lineage>
</organism>
<evidence type="ECO:0000313" key="4">
    <source>
        <dbReference type="Proteomes" id="UP001291653"/>
    </source>
</evidence>
<accession>A0ABQ5NTR5</accession>
<keyword evidence="4" id="KW-1185">Reference proteome</keyword>
<evidence type="ECO:0000313" key="3">
    <source>
        <dbReference type="EMBL" id="GLF93533.1"/>
    </source>
</evidence>
<dbReference type="NCBIfam" id="NF038080">
    <property type="entry name" value="PG_bind_siph"/>
    <property type="match status" value="2"/>
</dbReference>
<dbReference type="InterPro" id="IPR038765">
    <property type="entry name" value="Papain-like_cys_pep_sf"/>
</dbReference>
<dbReference type="Proteomes" id="UP001291653">
    <property type="component" value="Unassembled WGS sequence"/>
</dbReference>
<evidence type="ECO:0000256" key="1">
    <source>
        <dbReference type="SAM" id="MobiDB-lite"/>
    </source>
</evidence>
<gene>
    <name evidence="3" type="ORF">SYYSPA8_04570</name>
</gene>
<comment type="caution">
    <text evidence="3">The sequence shown here is derived from an EMBL/GenBank/DDBJ whole genome shotgun (WGS) entry which is preliminary data.</text>
</comment>
<dbReference type="InterPro" id="IPR036365">
    <property type="entry name" value="PGBD-like_sf"/>
</dbReference>
<feature type="region of interest" description="Disordered" evidence="1">
    <location>
        <begin position="516"/>
        <end position="564"/>
    </location>
</feature>
<feature type="chain" id="PRO_5045439450" evidence="2">
    <location>
        <begin position="22"/>
        <end position="564"/>
    </location>
</feature>
<dbReference type="InterPro" id="IPR047763">
    <property type="entry name" value="PG_bind_dom_phiBT1-type"/>
</dbReference>